<dbReference type="EMBL" id="ML122328">
    <property type="protein sequence ID" value="RPD53155.1"/>
    <property type="molecule type" value="Genomic_DNA"/>
</dbReference>
<proteinExistence type="predicted"/>
<gene>
    <name evidence="1" type="ORF">L227DRAFT_405932</name>
</gene>
<dbReference type="Proteomes" id="UP000313359">
    <property type="component" value="Unassembled WGS sequence"/>
</dbReference>
<evidence type="ECO:0000313" key="2">
    <source>
        <dbReference type="Proteomes" id="UP000313359"/>
    </source>
</evidence>
<accession>A0A5C2RRL3</accession>
<sequence>MHDQPCSVDVGGRILTRPKCTTAPLSPASLVPFNPPSWDPDIVLILLPPIPAELFPLPVIFYGFEVTTTTITH</sequence>
<dbReference type="AlphaFoldDB" id="A0A5C2RRL3"/>
<reference evidence="1" key="1">
    <citation type="journal article" date="2018" name="Genome Biol. Evol.">
        <title>Genomics and development of Lentinus tigrinus, a white-rot wood-decaying mushroom with dimorphic fruiting bodies.</title>
        <authorList>
            <person name="Wu B."/>
            <person name="Xu Z."/>
            <person name="Knudson A."/>
            <person name="Carlson A."/>
            <person name="Chen N."/>
            <person name="Kovaka S."/>
            <person name="LaButti K."/>
            <person name="Lipzen A."/>
            <person name="Pennachio C."/>
            <person name="Riley R."/>
            <person name="Schakwitz W."/>
            <person name="Umezawa K."/>
            <person name="Ohm R.A."/>
            <person name="Grigoriev I.V."/>
            <person name="Nagy L.G."/>
            <person name="Gibbons J."/>
            <person name="Hibbett D."/>
        </authorList>
    </citation>
    <scope>NUCLEOTIDE SEQUENCE [LARGE SCALE GENOMIC DNA]</scope>
    <source>
        <strain evidence="1">ALCF2SS1-6</strain>
    </source>
</reference>
<organism evidence="1 2">
    <name type="scientific">Lentinus tigrinus ALCF2SS1-6</name>
    <dbReference type="NCBI Taxonomy" id="1328759"/>
    <lineage>
        <taxon>Eukaryota</taxon>
        <taxon>Fungi</taxon>
        <taxon>Dikarya</taxon>
        <taxon>Basidiomycota</taxon>
        <taxon>Agaricomycotina</taxon>
        <taxon>Agaricomycetes</taxon>
        <taxon>Polyporales</taxon>
        <taxon>Polyporaceae</taxon>
        <taxon>Lentinus</taxon>
    </lineage>
</organism>
<name>A0A5C2RRL3_9APHY</name>
<protein>
    <submittedName>
        <fullName evidence="1">Uncharacterized protein</fullName>
    </submittedName>
</protein>
<keyword evidence="2" id="KW-1185">Reference proteome</keyword>
<evidence type="ECO:0000313" key="1">
    <source>
        <dbReference type="EMBL" id="RPD53155.1"/>
    </source>
</evidence>